<sequence length="70" mass="8199">MIIRPCLNLSHYFFIHDNDKAALSASIELKNRILIHRDLFSGSRIYHHSRSEVTCFRYHKRKAPGKSNTS</sequence>
<dbReference type="EMBL" id="NBII01000007">
    <property type="protein sequence ID" value="PAV16887.1"/>
    <property type="molecule type" value="Genomic_DNA"/>
</dbReference>
<proteinExistence type="predicted"/>
<name>A0A286UBF4_9AGAM</name>
<dbReference type="InParanoid" id="A0A286UBF4"/>
<dbReference type="AlphaFoldDB" id="A0A286UBF4"/>
<evidence type="ECO:0000313" key="2">
    <source>
        <dbReference type="Proteomes" id="UP000217199"/>
    </source>
</evidence>
<dbReference type="Proteomes" id="UP000217199">
    <property type="component" value="Unassembled WGS sequence"/>
</dbReference>
<gene>
    <name evidence="1" type="ORF">PNOK_0695100</name>
</gene>
<keyword evidence="2" id="KW-1185">Reference proteome</keyword>
<protein>
    <submittedName>
        <fullName evidence="1">Uncharacterized protein</fullName>
    </submittedName>
</protein>
<evidence type="ECO:0000313" key="1">
    <source>
        <dbReference type="EMBL" id="PAV16887.1"/>
    </source>
</evidence>
<accession>A0A286UBF4</accession>
<organism evidence="1 2">
    <name type="scientific">Pyrrhoderma noxium</name>
    <dbReference type="NCBI Taxonomy" id="2282107"/>
    <lineage>
        <taxon>Eukaryota</taxon>
        <taxon>Fungi</taxon>
        <taxon>Dikarya</taxon>
        <taxon>Basidiomycota</taxon>
        <taxon>Agaricomycotina</taxon>
        <taxon>Agaricomycetes</taxon>
        <taxon>Hymenochaetales</taxon>
        <taxon>Hymenochaetaceae</taxon>
        <taxon>Pyrrhoderma</taxon>
    </lineage>
</organism>
<reference evidence="1 2" key="1">
    <citation type="journal article" date="2017" name="Mol. Ecol.">
        <title>Comparative and population genomic landscape of Phellinus noxius: A hypervariable fungus causing root rot in trees.</title>
        <authorList>
            <person name="Chung C.L."/>
            <person name="Lee T.J."/>
            <person name="Akiba M."/>
            <person name="Lee H.H."/>
            <person name="Kuo T.H."/>
            <person name="Liu D."/>
            <person name="Ke H.M."/>
            <person name="Yokoi T."/>
            <person name="Roa M.B."/>
            <person name="Lu M.J."/>
            <person name="Chang Y.Y."/>
            <person name="Ann P.J."/>
            <person name="Tsai J.N."/>
            <person name="Chen C.Y."/>
            <person name="Tzean S.S."/>
            <person name="Ota Y."/>
            <person name="Hattori T."/>
            <person name="Sahashi N."/>
            <person name="Liou R.F."/>
            <person name="Kikuchi T."/>
            <person name="Tsai I.J."/>
        </authorList>
    </citation>
    <scope>NUCLEOTIDE SEQUENCE [LARGE SCALE GENOMIC DNA]</scope>
    <source>
        <strain evidence="1 2">FFPRI411160</strain>
    </source>
</reference>
<comment type="caution">
    <text evidence="1">The sequence shown here is derived from an EMBL/GenBank/DDBJ whole genome shotgun (WGS) entry which is preliminary data.</text>
</comment>